<dbReference type="CDD" id="cd16495">
    <property type="entry name" value="RING_CH-C4HC3_MARCH"/>
    <property type="match status" value="1"/>
</dbReference>
<dbReference type="PANTHER" id="PTHR46347:SF4">
    <property type="entry name" value="RING_FYVE_PHD ZINC FINGER SUPERFAMILY PROTEIN"/>
    <property type="match status" value="1"/>
</dbReference>
<accession>A0AAP0N608</accession>
<evidence type="ECO:0000256" key="2">
    <source>
        <dbReference type="ARBA" id="ARBA00022771"/>
    </source>
</evidence>
<feature type="region of interest" description="Disordered" evidence="4">
    <location>
        <begin position="1"/>
        <end position="24"/>
    </location>
</feature>
<keyword evidence="5" id="KW-1133">Transmembrane helix</keyword>
<dbReference type="PANTHER" id="PTHR46347">
    <property type="entry name" value="RING/FYVE/PHD ZINC FINGER SUPERFAMILY PROTEIN"/>
    <property type="match status" value="1"/>
</dbReference>
<dbReference type="EMBL" id="JBBPBK010000195">
    <property type="protein sequence ID" value="KAK9266287.1"/>
    <property type="molecule type" value="Genomic_DNA"/>
</dbReference>
<keyword evidence="5" id="KW-0472">Membrane</keyword>
<evidence type="ECO:0000256" key="4">
    <source>
        <dbReference type="SAM" id="MobiDB-lite"/>
    </source>
</evidence>
<protein>
    <recommendedName>
        <fullName evidence="6">RING-CH-type domain-containing protein</fullName>
    </recommendedName>
</protein>
<comment type="caution">
    <text evidence="7">The sequence shown here is derived from an EMBL/GenBank/DDBJ whole genome shotgun (WGS) entry which is preliminary data.</text>
</comment>
<dbReference type="SMART" id="SM00744">
    <property type="entry name" value="RINGv"/>
    <property type="match status" value="1"/>
</dbReference>
<sequence length="304" mass="34562">MKEELELEPVGAERSPNESEPLLKNQACSSGNEIKDEEEDIEAASAPCCRICLEYDGEEDEELISPCMCKGTQQFVHRSCLDHWRAVKEGFAFSHCTTCKAQFHLRVESLEDYSWRKIKFRIFVARDVLLVFLAVQTVIAAMGAVAYFMDKNGNFRNSFSDGWDRILSKHPIPFYYCIGVVALVVLLGFLGLMLHCSSYSDDDPCMTGCRHCCVRSGILDCFLVSIEACFALVIIFVVIFLILGIAYGFIATTLAIQRIWQRQYHILTKRELTKGYAVEDLRGCYTPPKLDPEHEERLKLLNLL</sequence>
<dbReference type="SUPFAM" id="SSF57850">
    <property type="entry name" value="RING/U-box"/>
    <property type="match status" value="1"/>
</dbReference>
<evidence type="ECO:0000313" key="7">
    <source>
        <dbReference type="EMBL" id="KAK9266287.1"/>
    </source>
</evidence>
<dbReference type="AlphaFoldDB" id="A0AAP0N608"/>
<evidence type="ECO:0000259" key="6">
    <source>
        <dbReference type="PROSITE" id="PS51292"/>
    </source>
</evidence>
<dbReference type="InterPro" id="IPR011016">
    <property type="entry name" value="Znf_RING-CH"/>
</dbReference>
<proteinExistence type="predicted"/>
<dbReference type="GO" id="GO:0008270">
    <property type="term" value="F:zinc ion binding"/>
    <property type="evidence" value="ECO:0007669"/>
    <property type="project" value="UniProtKB-KW"/>
</dbReference>
<dbReference type="Pfam" id="PF12906">
    <property type="entry name" value="RINGv"/>
    <property type="match status" value="1"/>
</dbReference>
<dbReference type="Proteomes" id="UP001415857">
    <property type="component" value="Unassembled WGS sequence"/>
</dbReference>
<evidence type="ECO:0000256" key="1">
    <source>
        <dbReference type="ARBA" id="ARBA00022723"/>
    </source>
</evidence>
<feature type="transmembrane region" description="Helical" evidence="5">
    <location>
        <begin position="128"/>
        <end position="149"/>
    </location>
</feature>
<keyword evidence="5" id="KW-0812">Transmembrane</keyword>
<name>A0AAP0N608_LIQFO</name>
<evidence type="ECO:0000313" key="8">
    <source>
        <dbReference type="Proteomes" id="UP001415857"/>
    </source>
</evidence>
<organism evidence="7 8">
    <name type="scientific">Liquidambar formosana</name>
    <name type="common">Formosan gum</name>
    <dbReference type="NCBI Taxonomy" id="63359"/>
    <lineage>
        <taxon>Eukaryota</taxon>
        <taxon>Viridiplantae</taxon>
        <taxon>Streptophyta</taxon>
        <taxon>Embryophyta</taxon>
        <taxon>Tracheophyta</taxon>
        <taxon>Spermatophyta</taxon>
        <taxon>Magnoliopsida</taxon>
        <taxon>eudicotyledons</taxon>
        <taxon>Gunneridae</taxon>
        <taxon>Pentapetalae</taxon>
        <taxon>Saxifragales</taxon>
        <taxon>Altingiaceae</taxon>
        <taxon>Liquidambar</taxon>
    </lineage>
</organism>
<dbReference type="PROSITE" id="PS51292">
    <property type="entry name" value="ZF_RING_CH"/>
    <property type="match status" value="1"/>
</dbReference>
<evidence type="ECO:0000256" key="3">
    <source>
        <dbReference type="ARBA" id="ARBA00022833"/>
    </source>
</evidence>
<keyword evidence="2" id="KW-0863">Zinc-finger</keyword>
<reference evidence="7 8" key="1">
    <citation type="journal article" date="2024" name="Plant J.">
        <title>Genome sequences and population genomics reveal climatic adaptation and genomic divergence between two closely related sweetgum species.</title>
        <authorList>
            <person name="Xu W.Q."/>
            <person name="Ren C.Q."/>
            <person name="Zhang X.Y."/>
            <person name="Comes H.P."/>
            <person name="Liu X.H."/>
            <person name="Li Y.G."/>
            <person name="Kettle C.J."/>
            <person name="Jalonen R."/>
            <person name="Gaisberger H."/>
            <person name="Ma Y.Z."/>
            <person name="Qiu Y.X."/>
        </authorList>
    </citation>
    <scope>NUCLEOTIDE SEQUENCE [LARGE SCALE GENOMIC DNA]</scope>
    <source>
        <strain evidence="7">Hangzhou</strain>
    </source>
</reference>
<dbReference type="Gene3D" id="3.30.40.10">
    <property type="entry name" value="Zinc/RING finger domain, C3HC4 (zinc finger)"/>
    <property type="match status" value="1"/>
</dbReference>
<feature type="transmembrane region" description="Helical" evidence="5">
    <location>
        <begin position="230"/>
        <end position="256"/>
    </location>
</feature>
<evidence type="ECO:0000256" key="5">
    <source>
        <dbReference type="SAM" id="Phobius"/>
    </source>
</evidence>
<feature type="domain" description="RING-CH-type" evidence="6">
    <location>
        <begin position="41"/>
        <end position="106"/>
    </location>
</feature>
<dbReference type="InterPro" id="IPR013083">
    <property type="entry name" value="Znf_RING/FYVE/PHD"/>
</dbReference>
<gene>
    <name evidence="7" type="ORF">L1049_001809</name>
</gene>
<keyword evidence="8" id="KW-1185">Reference proteome</keyword>
<keyword evidence="1" id="KW-0479">Metal-binding</keyword>
<keyword evidence="3" id="KW-0862">Zinc</keyword>
<feature type="transmembrane region" description="Helical" evidence="5">
    <location>
        <begin position="174"/>
        <end position="194"/>
    </location>
</feature>